<evidence type="ECO:0008006" key="5">
    <source>
        <dbReference type="Google" id="ProtNLM"/>
    </source>
</evidence>
<accession>A0ABQ1YYV9</accession>
<keyword evidence="4" id="KW-1185">Reference proteome</keyword>
<proteinExistence type="predicted"/>
<feature type="region of interest" description="Disordered" evidence="1">
    <location>
        <begin position="64"/>
        <end position="85"/>
    </location>
</feature>
<keyword evidence="2" id="KW-0812">Transmembrane</keyword>
<evidence type="ECO:0000313" key="3">
    <source>
        <dbReference type="EMBL" id="GGH41696.1"/>
    </source>
</evidence>
<reference evidence="4" key="1">
    <citation type="journal article" date="2019" name="Int. J. Syst. Evol. Microbiol.">
        <title>The Global Catalogue of Microorganisms (GCM) 10K type strain sequencing project: providing services to taxonomists for standard genome sequencing and annotation.</title>
        <authorList>
            <consortium name="The Broad Institute Genomics Platform"/>
            <consortium name="The Broad Institute Genome Sequencing Center for Infectious Disease"/>
            <person name="Wu L."/>
            <person name="Ma J."/>
        </authorList>
    </citation>
    <scope>NUCLEOTIDE SEQUENCE [LARGE SCALE GENOMIC DNA]</scope>
    <source>
        <strain evidence="4">CGMCC 1.12770</strain>
    </source>
</reference>
<dbReference type="EMBL" id="BMFU01000001">
    <property type="protein sequence ID" value="GGH41696.1"/>
    <property type="molecule type" value="Genomic_DNA"/>
</dbReference>
<evidence type="ECO:0000256" key="1">
    <source>
        <dbReference type="SAM" id="MobiDB-lite"/>
    </source>
</evidence>
<comment type="caution">
    <text evidence="3">The sequence shown here is derived from an EMBL/GenBank/DDBJ whole genome shotgun (WGS) entry which is preliminary data.</text>
</comment>
<gene>
    <name evidence="3" type="ORF">GCM10008014_01370</name>
</gene>
<protein>
    <recommendedName>
        <fullName evidence="5">Zinc ribbon domain-containing protein</fullName>
    </recommendedName>
</protein>
<sequence>MLRKFFGFILMIYAIGIPIAFFTSGNYKLIKSDPFGVTLVFIMEFVFIFFTIKLLKKKRAPQRQFYGGDDPVGSEREHDNGYNYSSYNSNTVNYTSNQSFSYTEININSDRSDEQEAKVEAQEPPRQVSVSCPGCGAKVKVYRKQSADCDYCGTAVEAS</sequence>
<keyword evidence="2" id="KW-0472">Membrane</keyword>
<evidence type="ECO:0000313" key="4">
    <source>
        <dbReference type="Proteomes" id="UP000652153"/>
    </source>
</evidence>
<organism evidence="3 4">
    <name type="scientific">Paenibacillus silvae</name>
    <dbReference type="NCBI Taxonomy" id="1325358"/>
    <lineage>
        <taxon>Bacteria</taxon>
        <taxon>Bacillati</taxon>
        <taxon>Bacillota</taxon>
        <taxon>Bacilli</taxon>
        <taxon>Bacillales</taxon>
        <taxon>Paenibacillaceae</taxon>
        <taxon>Paenibacillus</taxon>
    </lineage>
</organism>
<keyword evidence="2" id="KW-1133">Transmembrane helix</keyword>
<evidence type="ECO:0000256" key="2">
    <source>
        <dbReference type="SAM" id="Phobius"/>
    </source>
</evidence>
<dbReference type="RefSeq" id="WP_188590984.1">
    <property type="nucleotide sequence ID" value="NZ_BMFU01000001.1"/>
</dbReference>
<feature type="transmembrane region" description="Helical" evidence="2">
    <location>
        <begin position="35"/>
        <end position="55"/>
    </location>
</feature>
<dbReference type="Proteomes" id="UP000652153">
    <property type="component" value="Unassembled WGS sequence"/>
</dbReference>
<name>A0ABQ1YYV9_9BACL</name>
<feature type="transmembrane region" description="Helical" evidence="2">
    <location>
        <begin position="5"/>
        <end position="23"/>
    </location>
</feature>